<keyword evidence="4" id="KW-1185">Reference proteome</keyword>
<keyword evidence="3" id="KW-0255">Endonuclease</keyword>
<dbReference type="Pfam" id="PF03372">
    <property type="entry name" value="Exo_endo_phos"/>
    <property type="match status" value="1"/>
</dbReference>
<keyword evidence="3" id="KW-0378">Hydrolase</keyword>
<evidence type="ECO:0000256" key="1">
    <source>
        <dbReference type="SAM" id="MobiDB-lite"/>
    </source>
</evidence>
<dbReference type="GO" id="GO:0006506">
    <property type="term" value="P:GPI anchor biosynthetic process"/>
    <property type="evidence" value="ECO:0007669"/>
    <property type="project" value="TreeGrafter"/>
</dbReference>
<dbReference type="EMBL" id="FQYR01000005">
    <property type="protein sequence ID" value="SHK05096.1"/>
    <property type="molecule type" value="Genomic_DNA"/>
</dbReference>
<evidence type="ECO:0000313" key="4">
    <source>
        <dbReference type="Proteomes" id="UP000184510"/>
    </source>
</evidence>
<dbReference type="SUPFAM" id="SSF56219">
    <property type="entry name" value="DNase I-like"/>
    <property type="match status" value="1"/>
</dbReference>
<sequence length="331" mass="37909">MHSFPKPPRAIQLSGVFCLCLTLLLLTGCDKRPATETWKPRSTSGQVEHEQASAPIDAPRPLDHPVTGKLPARFVSYNLRNYLTMVRHDDDKKSMRSKPEKEITALISVLTKAQPDVLGVCEIGTQADLDNLQDRLEANGLELPHSHLCSGSDPYRRQAILSRYPITVSPKPNINFQMDGRNFQMFRGILDVSIQLPGGPVRFLGVHLKSKRKVPEYDEELMRRHEAYLLAQHLAKLGDHPALLLYGDFNDTKRSTSIRSITKHLKPLNLKDKDLSTWTHYWEYQDVYSRFDYIFVSKRLEKRINHAKSHIISSPEVRKASDHRPLYVEIN</sequence>
<organism evidence="3 4">
    <name type="scientific">Rubritalea squalenifaciens DSM 18772</name>
    <dbReference type="NCBI Taxonomy" id="1123071"/>
    <lineage>
        <taxon>Bacteria</taxon>
        <taxon>Pseudomonadati</taxon>
        <taxon>Verrucomicrobiota</taxon>
        <taxon>Verrucomicrobiia</taxon>
        <taxon>Verrucomicrobiales</taxon>
        <taxon>Rubritaleaceae</taxon>
        <taxon>Rubritalea</taxon>
    </lineage>
</organism>
<evidence type="ECO:0000259" key="2">
    <source>
        <dbReference type="Pfam" id="PF03372"/>
    </source>
</evidence>
<dbReference type="PROSITE" id="PS51257">
    <property type="entry name" value="PROKAR_LIPOPROTEIN"/>
    <property type="match status" value="1"/>
</dbReference>
<dbReference type="Proteomes" id="UP000184510">
    <property type="component" value="Unassembled WGS sequence"/>
</dbReference>
<keyword evidence="3" id="KW-0269">Exonuclease</keyword>
<dbReference type="STRING" id="1123071.SAMN02745181_3130"/>
<dbReference type="GO" id="GO:0004519">
    <property type="term" value="F:endonuclease activity"/>
    <property type="evidence" value="ECO:0007669"/>
    <property type="project" value="UniProtKB-KW"/>
</dbReference>
<dbReference type="Gene3D" id="3.60.10.10">
    <property type="entry name" value="Endonuclease/exonuclease/phosphatase"/>
    <property type="match status" value="1"/>
</dbReference>
<dbReference type="InterPro" id="IPR036691">
    <property type="entry name" value="Endo/exonu/phosph_ase_sf"/>
</dbReference>
<evidence type="ECO:0000313" key="3">
    <source>
        <dbReference type="EMBL" id="SHK05096.1"/>
    </source>
</evidence>
<accession>A0A1M6PAX4</accession>
<feature type="domain" description="Endonuclease/exonuclease/phosphatase" evidence="2">
    <location>
        <begin position="100"/>
        <end position="323"/>
    </location>
</feature>
<dbReference type="GO" id="GO:0004527">
    <property type="term" value="F:exonuclease activity"/>
    <property type="evidence" value="ECO:0007669"/>
    <property type="project" value="UniProtKB-KW"/>
</dbReference>
<dbReference type="InterPro" id="IPR051916">
    <property type="entry name" value="GPI-anchor_lipid_remodeler"/>
</dbReference>
<dbReference type="InParanoid" id="A0A1M6PAX4"/>
<dbReference type="GO" id="GO:0016020">
    <property type="term" value="C:membrane"/>
    <property type="evidence" value="ECO:0007669"/>
    <property type="project" value="GOC"/>
</dbReference>
<keyword evidence="3" id="KW-0540">Nuclease</keyword>
<dbReference type="PANTHER" id="PTHR14859:SF15">
    <property type="entry name" value="ENDONUCLEASE_EXONUCLEASE_PHOSPHATASE DOMAIN-CONTAINING PROTEIN"/>
    <property type="match status" value="1"/>
</dbReference>
<protein>
    <submittedName>
        <fullName evidence="3">Endonuclease/Exonuclease/phosphatase family protein</fullName>
    </submittedName>
</protein>
<gene>
    <name evidence="3" type="ORF">SAMN02745181_3130</name>
</gene>
<proteinExistence type="predicted"/>
<dbReference type="PANTHER" id="PTHR14859">
    <property type="entry name" value="CALCOFLUOR WHITE HYPERSENSITIVE PROTEIN PRECURSOR"/>
    <property type="match status" value="1"/>
</dbReference>
<dbReference type="AlphaFoldDB" id="A0A1M6PAX4"/>
<feature type="region of interest" description="Disordered" evidence="1">
    <location>
        <begin position="35"/>
        <end position="65"/>
    </location>
</feature>
<name>A0A1M6PAX4_9BACT</name>
<reference evidence="3 4" key="1">
    <citation type="submission" date="2016-11" db="EMBL/GenBank/DDBJ databases">
        <authorList>
            <person name="Jaros S."/>
            <person name="Januszkiewicz K."/>
            <person name="Wedrychowicz H."/>
        </authorList>
    </citation>
    <scope>NUCLEOTIDE SEQUENCE [LARGE SCALE GENOMIC DNA]</scope>
    <source>
        <strain evidence="3 4">DSM 18772</strain>
    </source>
</reference>
<dbReference type="InterPro" id="IPR005135">
    <property type="entry name" value="Endo/exonuclease/phosphatase"/>
</dbReference>